<organism evidence="3">
    <name type="scientific">Castor canadensis</name>
    <name type="common">American beaver</name>
    <dbReference type="NCBI Taxonomy" id="51338"/>
    <lineage>
        <taxon>Eukaryota</taxon>
        <taxon>Metazoa</taxon>
        <taxon>Chordata</taxon>
        <taxon>Craniata</taxon>
        <taxon>Vertebrata</taxon>
        <taxon>Euteleostomi</taxon>
        <taxon>Mammalia</taxon>
        <taxon>Eutheria</taxon>
        <taxon>Euarchontoglires</taxon>
        <taxon>Glires</taxon>
        <taxon>Rodentia</taxon>
        <taxon>Castorimorpha</taxon>
        <taxon>Castoridae</taxon>
        <taxon>Castor</taxon>
    </lineage>
</organism>
<name>A0A8B7WC75_CASCN</name>
<reference evidence="3" key="1">
    <citation type="submission" date="2025-08" db="UniProtKB">
        <authorList>
            <consortium name="RefSeq"/>
        </authorList>
    </citation>
    <scope>IDENTIFICATION</scope>
    <source>
        <tissue evidence="3">Leukocyte</tissue>
    </source>
</reference>
<gene>
    <name evidence="3" type="primary">LOC109700848</name>
</gene>
<feature type="compositionally biased region" description="Low complexity" evidence="1">
    <location>
        <begin position="34"/>
        <end position="55"/>
    </location>
</feature>
<proteinExistence type="predicted"/>
<dbReference type="KEGG" id="ccan:109700848"/>
<protein>
    <submittedName>
        <fullName evidence="3">Uncharacterized protein LOC109700848</fullName>
    </submittedName>
</protein>
<dbReference type="AlphaFoldDB" id="A0A8B7WC75"/>
<evidence type="ECO:0000256" key="1">
    <source>
        <dbReference type="SAM" id="MobiDB-lite"/>
    </source>
</evidence>
<feature type="region of interest" description="Disordered" evidence="1">
    <location>
        <begin position="153"/>
        <end position="220"/>
    </location>
</feature>
<dbReference type="GeneID" id="109700848"/>
<sequence length="220" mass="23032">MGLGPALVAAKLWAPSRRGGQLFCTKQRRRLPARARAGPLGARPQCPAPARAATRSPGGRGFEPHRCSETRACAGELDWPDHAEQRVLALAASGTACARPAGPPSPRLDFLQFDFHGGGMWGQSRVDRTWARQTPDTHGQDLHPLCQALLSAGRRTPAGPGASQPALPHPGPQREGAQLVPAMAGPDKGVAHEGLIRPSPFPEVPTIPSHAAGSRGNAAP</sequence>
<feature type="region of interest" description="Disordered" evidence="1">
    <location>
        <begin position="34"/>
        <end position="65"/>
    </location>
</feature>
<keyword evidence="2" id="KW-1185">Reference proteome</keyword>
<accession>A0A8B7WC75</accession>
<dbReference type="Proteomes" id="UP001732720">
    <property type="component" value="Chromosome 11"/>
</dbReference>
<evidence type="ECO:0000313" key="2">
    <source>
        <dbReference type="Proteomes" id="UP001732720"/>
    </source>
</evidence>
<dbReference type="RefSeq" id="XP_020041776.1">
    <property type="nucleotide sequence ID" value="XM_020186187.2"/>
</dbReference>
<dbReference type="RefSeq" id="XP_020041776.1">
    <property type="nucleotide sequence ID" value="XM_020186187.1"/>
</dbReference>
<evidence type="ECO:0000313" key="3">
    <source>
        <dbReference type="RefSeq" id="XP_020041776.1"/>
    </source>
</evidence>